<evidence type="ECO:0000256" key="4">
    <source>
        <dbReference type="ARBA" id="ARBA00022989"/>
    </source>
</evidence>
<dbReference type="GO" id="GO:0030003">
    <property type="term" value="P:intracellular monoatomic cation homeostasis"/>
    <property type="evidence" value="ECO:0007669"/>
    <property type="project" value="TreeGrafter"/>
</dbReference>
<dbReference type="EMBL" id="CVRI01000024">
    <property type="protein sequence ID" value="CRK92158.1"/>
    <property type="molecule type" value="Genomic_DNA"/>
</dbReference>
<evidence type="ECO:0000256" key="8">
    <source>
        <dbReference type="SAM" id="SignalP"/>
    </source>
</evidence>
<name>A0A1J1I022_9DIPT</name>
<protein>
    <submittedName>
        <fullName evidence="9">CLUMA_CG005773, isoform A</fullName>
    </submittedName>
</protein>
<keyword evidence="3 7" id="KW-0812">Transmembrane</keyword>
<dbReference type="Proteomes" id="UP000183832">
    <property type="component" value="Unassembled WGS sequence"/>
</dbReference>
<evidence type="ECO:0000313" key="10">
    <source>
        <dbReference type="Proteomes" id="UP000183832"/>
    </source>
</evidence>
<gene>
    <name evidence="9" type="ORF">CLUMA_CG005773</name>
</gene>
<dbReference type="InterPro" id="IPR050799">
    <property type="entry name" value="ZIP_Transporter"/>
</dbReference>
<evidence type="ECO:0000256" key="1">
    <source>
        <dbReference type="ARBA" id="ARBA00004141"/>
    </source>
</evidence>
<feature type="region of interest" description="Disordered" evidence="6">
    <location>
        <begin position="266"/>
        <end position="285"/>
    </location>
</feature>
<dbReference type="PANTHER" id="PTHR12191:SF37">
    <property type="entry name" value="ZINC TRANSPORTER FOI"/>
    <property type="match status" value="1"/>
</dbReference>
<keyword evidence="10" id="KW-1185">Reference proteome</keyword>
<dbReference type="GO" id="GO:0071578">
    <property type="term" value="P:zinc ion import across plasma membrane"/>
    <property type="evidence" value="ECO:0007669"/>
    <property type="project" value="TreeGrafter"/>
</dbReference>
<organism evidence="9 10">
    <name type="scientific">Clunio marinus</name>
    <dbReference type="NCBI Taxonomy" id="568069"/>
    <lineage>
        <taxon>Eukaryota</taxon>
        <taxon>Metazoa</taxon>
        <taxon>Ecdysozoa</taxon>
        <taxon>Arthropoda</taxon>
        <taxon>Hexapoda</taxon>
        <taxon>Insecta</taxon>
        <taxon>Pterygota</taxon>
        <taxon>Neoptera</taxon>
        <taxon>Endopterygota</taxon>
        <taxon>Diptera</taxon>
        <taxon>Nematocera</taxon>
        <taxon>Chironomoidea</taxon>
        <taxon>Chironomidae</taxon>
        <taxon>Clunio</taxon>
    </lineage>
</organism>
<dbReference type="PANTHER" id="PTHR12191">
    <property type="entry name" value="SOLUTE CARRIER FAMILY 39"/>
    <property type="match status" value="1"/>
</dbReference>
<dbReference type="STRING" id="568069.A0A1J1I022"/>
<dbReference type="OrthoDB" id="200954at2759"/>
<evidence type="ECO:0000256" key="6">
    <source>
        <dbReference type="SAM" id="MobiDB-lite"/>
    </source>
</evidence>
<keyword evidence="8" id="KW-0732">Signal</keyword>
<evidence type="ECO:0000256" key="2">
    <source>
        <dbReference type="ARBA" id="ARBA00006939"/>
    </source>
</evidence>
<dbReference type="AlphaFoldDB" id="A0A1J1I022"/>
<evidence type="ECO:0000256" key="7">
    <source>
        <dbReference type="SAM" id="Phobius"/>
    </source>
</evidence>
<dbReference type="GO" id="GO:0005385">
    <property type="term" value="F:zinc ion transmembrane transporter activity"/>
    <property type="evidence" value="ECO:0007669"/>
    <property type="project" value="TreeGrafter"/>
</dbReference>
<feature type="transmembrane region" description="Helical" evidence="7">
    <location>
        <begin position="232"/>
        <end position="253"/>
    </location>
</feature>
<evidence type="ECO:0000256" key="3">
    <source>
        <dbReference type="ARBA" id="ARBA00022692"/>
    </source>
</evidence>
<dbReference type="GO" id="GO:0005886">
    <property type="term" value="C:plasma membrane"/>
    <property type="evidence" value="ECO:0007669"/>
    <property type="project" value="TreeGrafter"/>
</dbReference>
<keyword evidence="5 7" id="KW-0472">Membrane</keyword>
<feature type="chain" id="PRO_5013040394" evidence="8">
    <location>
        <begin position="25"/>
        <end position="303"/>
    </location>
</feature>
<feature type="transmembrane region" description="Helical" evidence="7">
    <location>
        <begin position="158"/>
        <end position="180"/>
    </location>
</feature>
<keyword evidence="4 7" id="KW-1133">Transmembrane helix</keyword>
<reference evidence="9 10" key="1">
    <citation type="submission" date="2015-04" db="EMBL/GenBank/DDBJ databases">
        <authorList>
            <person name="Syromyatnikov M.Y."/>
            <person name="Popov V.N."/>
        </authorList>
    </citation>
    <scope>NUCLEOTIDE SEQUENCE [LARGE SCALE GENOMIC DNA]</scope>
</reference>
<evidence type="ECO:0000313" key="9">
    <source>
        <dbReference type="EMBL" id="CRK92158.1"/>
    </source>
</evidence>
<comment type="similarity">
    <text evidence="2">Belongs to the ZIP transporter (TC 2.A.5) family.</text>
</comment>
<dbReference type="GO" id="GO:0140410">
    <property type="term" value="F:monoatomic cation:bicarbonate symporter activity"/>
    <property type="evidence" value="ECO:0007669"/>
    <property type="project" value="TreeGrafter"/>
</dbReference>
<comment type="subcellular location">
    <subcellularLocation>
        <location evidence="1">Membrane</location>
        <topology evidence="1">Multi-pass membrane protein</topology>
    </subcellularLocation>
</comment>
<accession>A0A1J1I022</accession>
<evidence type="ECO:0000256" key="5">
    <source>
        <dbReference type="ARBA" id="ARBA00023136"/>
    </source>
</evidence>
<sequence length="303" mass="34809">MSLRITFHVVKLLVLSFLINCSYQHKNEVNVFNQSSEIITPLNRQNVSKFFVKKLMQKFGNHTSMNIEEFELMLKVLQSSFVTESSNSLCIDGLKFLNSVENQKEVNITNDFSIDEEHLFTVCPILVHHIIDQKPFGYEASCIEELEETSEIESRSSVWFYSTLAIIGISLCGLSGVAVIPIVDKNYYFYVLQFFMALAVGTLTGDALLHLLPHAMRPSSDDMSSSELIEMMMHRGIAALFGIILFCFIERILNMITSYKDHKKLPQHKAHNEENDSLQKQSNHHAMDSKVFKKNLYHRLFGW</sequence>
<dbReference type="InterPro" id="IPR003689">
    <property type="entry name" value="ZIP"/>
</dbReference>
<feature type="signal peptide" evidence="8">
    <location>
        <begin position="1"/>
        <end position="24"/>
    </location>
</feature>
<dbReference type="Pfam" id="PF02535">
    <property type="entry name" value="Zip"/>
    <property type="match status" value="1"/>
</dbReference>
<feature type="transmembrane region" description="Helical" evidence="7">
    <location>
        <begin position="187"/>
        <end position="212"/>
    </location>
</feature>
<proteinExistence type="inferred from homology"/>